<gene>
    <name evidence="2" type="ORF">TorRG33x02_327450</name>
</gene>
<sequence>MKDLSLFLVKNSLGAKMRKGFRTICNGDDSTSTLDQQNSYHDLPNPNPNHHNMNISVSASNDAGSTLEEMILKLELEEERARSNKANNNSSSINIGRRMSCVNNNSSDILMSARKAALNQYPRFSLDGKDAMYRSSFRTDTDATSTSVLVQGRRSVCCGDLSRLRGRSFYTEALPPTLAGESVVWCKPGVVAKLMGLEAVPVPVRRRPPRNYKRRQQHDDDDDRLEMMMVKNMRSSGTSAGDSKCKTSGSAGGYCVMKPMEVQSVDHDDHHVRGRAGGGWPTRRFL</sequence>
<dbReference type="InterPro" id="IPR032795">
    <property type="entry name" value="DUF3741-assoc"/>
</dbReference>
<evidence type="ECO:0000313" key="3">
    <source>
        <dbReference type="Proteomes" id="UP000237000"/>
    </source>
</evidence>
<comment type="caution">
    <text evidence="2">The sequence shown here is derived from an EMBL/GenBank/DDBJ whole genome shotgun (WGS) entry which is preliminary data.</text>
</comment>
<evidence type="ECO:0000313" key="2">
    <source>
        <dbReference type="EMBL" id="PON45960.1"/>
    </source>
</evidence>
<keyword evidence="3" id="KW-1185">Reference proteome</keyword>
<dbReference type="PANTHER" id="PTHR37897:SF1">
    <property type="entry name" value="DUF3741 DOMAIN-CONTAINING PROTEIN"/>
    <property type="match status" value="1"/>
</dbReference>
<protein>
    <recommendedName>
        <fullName evidence="1">DUF3741 domain-containing protein</fullName>
    </recommendedName>
</protein>
<name>A0A2P5BB04_TREOI</name>
<dbReference type="OrthoDB" id="1931242at2759"/>
<dbReference type="AlphaFoldDB" id="A0A2P5BB04"/>
<proteinExistence type="predicted"/>
<dbReference type="Pfam" id="PF14383">
    <property type="entry name" value="VARLMGL"/>
    <property type="match status" value="1"/>
</dbReference>
<accession>A0A2P5BB04</accession>
<organism evidence="2 3">
    <name type="scientific">Trema orientale</name>
    <name type="common">Charcoal tree</name>
    <name type="synonym">Celtis orientalis</name>
    <dbReference type="NCBI Taxonomy" id="63057"/>
    <lineage>
        <taxon>Eukaryota</taxon>
        <taxon>Viridiplantae</taxon>
        <taxon>Streptophyta</taxon>
        <taxon>Embryophyta</taxon>
        <taxon>Tracheophyta</taxon>
        <taxon>Spermatophyta</taxon>
        <taxon>Magnoliopsida</taxon>
        <taxon>eudicotyledons</taxon>
        <taxon>Gunneridae</taxon>
        <taxon>Pentapetalae</taxon>
        <taxon>rosids</taxon>
        <taxon>fabids</taxon>
        <taxon>Rosales</taxon>
        <taxon>Cannabaceae</taxon>
        <taxon>Trema</taxon>
    </lineage>
</organism>
<dbReference type="Proteomes" id="UP000237000">
    <property type="component" value="Unassembled WGS sequence"/>
</dbReference>
<dbReference type="EMBL" id="JXTC01000563">
    <property type="protein sequence ID" value="PON45960.1"/>
    <property type="molecule type" value="Genomic_DNA"/>
</dbReference>
<dbReference type="InParanoid" id="A0A2P5BB04"/>
<evidence type="ECO:0000259" key="1">
    <source>
        <dbReference type="Pfam" id="PF14383"/>
    </source>
</evidence>
<dbReference type="PANTHER" id="PTHR37897">
    <property type="entry name" value="DNAK FAMILY PROTEIN"/>
    <property type="match status" value="1"/>
</dbReference>
<dbReference type="FunCoup" id="A0A2P5BB04">
    <property type="interactions" value="10"/>
</dbReference>
<reference evidence="3" key="1">
    <citation type="submission" date="2016-06" db="EMBL/GenBank/DDBJ databases">
        <title>Parallel loss of symbiosis genes in relatives of nitrogen-fixing non-legume Parasponia.</title>
        <authorList>
            <person name="Van Velzen R."/>
            <person name="Holmer R."/>
            <person name="Bu F."/>
            <person name="Rutten L."/>
            <person name="Van Zeijl A."/>
            <person name="Liu W."/>
            <person name="Santuari L."/>
            <person name="Cao Q."/>
            <person name="Sharma T."/>
            <person name="Shen D."/>
            <person name="Roswanjaya Y."/>
            <person name="Wardhani T."/>
            <person name="Kalhor M.S."/>
            <person name="Jansen J."/>
            <person name="Van den Hoogen J."/>
            <person name="Gungor B."/>
            <person name="Hartog M."/>
            <person name="Hontelez J."/>
            <person name="Verver J."/>
            <person name="Yang W.-C."/>
            <person name="Schijlen E."/>
            <person name="Repin R."/>
            <person name="Schilthuizen M."/>
            <person name="Schranz E."/>
            <person name="Heidstra R."/>
            <person name="Miyata K."/>
            <person name="Fedorova E."/>
            <person name="Kohlen W."/>
            <person name="Bisseling T."/>
            <person name="Smit S."/>
            <person name="Geurts R."/>
        </authorList>
    </citation>
    <scope>NUCLEOTIDE SEQUENCE [LARGE SCALE GENOMIC DNA]</scope>
    <source>
        <strain evidence="3">cv. RG33-2</strain>
    </source>
</reference>
<feature type="domain" description="DUF3741" evidence="1">
    <location>
        <begin position="184"/>
        <end position="201"/>
    </location>
</feature>